<protein>
    <recommendedName>
        <fullName evidence="2">Integrase catalytic domain-containing protein</fullName>
    </recommendedName>
</protein>
<dbReference type="OrthoDB" id="1938972at2759"/>
<dbReference type="PROSITE" id="PS50994">
    <property type="entry name" value="INTEGRASE"/>
    <property type="match status" value="1"/>
</dbReference>
<accession>A0A6D2I9Q3</accession>
<dbReference type="Gene3D" id="3.30.420.10">
    <property type="entry name" value="Ribonuclease H-like superfamily/Ribonuclease H"/>
    <property type="match status" value="1"/>
</dbReference>
<dbReference type="PANTHER" id="PTHR42648">
    <property type="entry name" value="TRANSPOSASE, PUTATIVE-RELATED"/>
    <property type="match status" value="1"/>
</dbReference>
<dbReference type="PANTHER" id="PTHR42648:SF31">
    <property type="entry name" value="RNA-DIRECTED DNA POLYMERASE"/>
    <property type="match status" value="1"/>
</dbReference>
<dbReference type="InterPro" id="IPR039537">
    <property type="entry name" value="Retrotran_Ty1/copia-like"/>
</dbReference>
<dbReference type="InterPro" id="IPR057670">
    <property type="entry name" value="SH3_retrovirus"/>
</dbReference>
<dbReference type="Pfam" id="PF13976">
    <property type="entry name" value="gag_pre-integrs"/>
    <property type="match status" value="1"/>
</dbReference>
<name>A0A6D2I9Q3_9BRAS</name>
<evidence type="ECO:0000259" key="2">
    <source>
        <dbReference type="PROSITE" id="PS50994"/>
    </source>
</evidence>
<dbReference type="EMBL" id="CACVBM020000954">
    <property type="protein sequence ID" value="CAA7024955.1"/>
    <property type="molecule type" value="Genomic_DNA"/>
</dbReference>
<gene>
    <name evidence="3" type="ORF">MERR_LOCUS12190</name>
</gene>
<dbReference type="InterPro" id="IPR036397">
    <property type="entry name" value="RNaseH_sf"/>
</dbReference>
<dbReference type="InterPro" id="IPR025724">
    <property type="entry name" value="GAG-pre-integrase_dom"/>
</dbReference>
<evidence type="ECO:0000313" key="4">
    <source>
        <dbReference type="Proteomes" id="UP000467841"/>
    </source>
</evidence>
<dbReference type="SUPFAM" id="SSF53098">
    <property type="entry name" value="Ribonuclease H-like"/>
    <property type="match status" value="1"/>
</dbReference>
<proteinExistence type="predicted"/>
<dbReference type="InterPro" id="IPR001584">
    <property type="entry name" value="Integrase_cat-core"/>
</dbReference>
<feature type="domain" description="Integrase catalytic" evidence="2">
    <location>
        <begin position="91"/>
        <end position="262"/>
    </location>
</feature>
<dbReference type="AlphaFoldDB" id="A0A6D2I9Q3"/>
<reference evidence="3" key="1">
    <citation type="submission" date="2020-01" db="EMBL/GenBank/DDBJ databases">
        <authorList>
            <person name="Mishra B."/>
        </authorList>
    </citation>
    <scope>NUCLEOTIDE SEQUENCE [LARGE SCALE GENOMIC DNA]</scope>
</reference>
<dbReference type="Proteomes" id="UP000467841">
    <property type="component" value="Unassembled WGS sequence"/>
</dbReference>
<sequence length="501" mass="55484">MTGNLSLLHNLETILPCSIGFADGGKTVSLRKGVLTLSSPLTLPNVLFVQDLNCTLISVSKLLKQTGGIALFSDTLCVLQDRFSRTLIGAGEERDGVYYFKDVMAARIHRAIADSDSTMWHQRLGHPSFYVLSSLLLFSGVSKPSEVSKVMKNFFVYAEKQFGKSVKMVRSDNGTEFMCLSSYFREKGVVHQTSCVGTPQQNGRVERKHKHILNVALALLFQGNLPIKFWGEAVLTAAYLINRTPSAVHLGRSPYELLHGHKPSYDQLRAFGSECYTHRVTRDKDKFGQRSQCCVFLSYPVGKKAWKVFDIEREEFIVSRDVVFKETVFPFSVTNPFLPQFSPSACVDDDWLISSIPFVVRGSGSPETPSVAVNPQEPEAAITQEPVTEHSQEPVSANPQEPASTTVTETSPRESVSVQNTAGVPSTDSDPPLGRGLRQKAESVKLRDYITYYVVCSQDPHHAPPDPTSQSSSVQDTSLYPLSHYISDEVSLQGRKLSLRP</sequence>
<dbReference type="GO" id="GO:0003676">
    <property type="term" value="F:nucleic acid binding"/>
    <property type="evidence" value="ECO:0007669"/>
    <property type="project" value="InterPro"/>
</dbReference>
<comment type="caution">
    <text evidence="3">The sequence shown here is derived from an EMBL/GenBank/DDBJ whole genome shotgun (WGS) entry which is preliminary data.</text>
</comment>
<organism evidence="3 4">
    <name type="scientific">Microthlaspi erraticum</name>
    <dbReference type="NCBI Taxonomy" id="1685480"/>
    <lineage>
        <taxon>Eukaryota</taxon>
        <taxon>Viridiplantae</taxon>
        <taxon>Streptophyta</taxon>
        <taxon>Embryophyta</taxon>
        <taxon>Tracheophyta</taxon>
        <taxon>Spermatophyta</taxon>
        <taxon>Magnoliopsida</taxon>
        <taxon>eudicotyledons</taxon>
        <taxon>Gunneridae</taxon>
        <taxon>Pentapetalae</taxon>
        <taxon>rosids</taxon>
        <taxon>malvids</taxon>
        <taxon>Brassicales</taxon>
        <taxon>Brassicaceae</taxon>
        <taxon>Coluteocarpeae</taxon>
        <taxon>Microthlaspi</taxon>
    </lineage>
</organism>
<keyword evidence="4" id="KW-1185">Reference proteome</keyword>
<feature type="region of interest" description="Disordered" evidence="1">
    <location>
        <begin position="384"/>
        <end position="440"/>
    </location>
</feature>
<feature type="compositionally biased region" description="Polar residues" evidence="1">
    <location>
        <begin position="393"/>
        <end position="429"/>
    </location>
</feature>
<dbReference type="Pfam" id="PF25597">
    <property type="entry name" value="SH3_retrovirus"/>
    <property type="match status" value="1"/>
</dbReference>
<evidence type="ECO:0000313" key="3">
    <source>
        <dbReference type="EMBL" id="CAA7024955.1"/>
    </source>
</evidence>
<dbReference type="InterPro" id="IPR012337">
    <property type="entry name" value="RNaseH-like_sf"/>
</dbReference>
<evidence type="ECO:0000256" key="1">
    <source>
        <dbReference type="SAM" id="MobiDB-lite"/>
    </source>
</evidence>
<dbReference type="GO" id="GO:0015074">
    <property type="term" value="P:DNA integration"/>
    <property type="evidence" value="ECO:0007669"/>
    <property type="project" value="InterPro"/>
</dbReference>